<reference evidence="1 2" key="1">
    <citation type="journal article" date="2003" name="Proc. Natl. Acad. Sci. U.S.A.">
        <title>Complete genome sequence of the marine planctomycete Pirellula sp. strain 1.</title>
        <authorList>
            <person name="Gloeckner F.O."/>
            <person name="Kube M."/>
            <person name="Bauer M."/>
            <person name="Teeling H."/>
            <person name="Lombardot T."/>
            <person name="Ludwig W."/>
            <person name="Gade D."/>
            <person name="Beck A."/>
            <person name="Borzym K."/>
            <person name="Heitmann K."/>
            <person name="Rabus R."/>
            <person name="Schlesner H."/>
            <person name="Amann R."/>
            <person name="Reinhardt R."/>
        </authorList>
    </citation>
    <scope>NUCLEOTIDE SEQUENCE [LARGE SCALE GENOMIC DNA]</scope>
    <source>
        <strain evidence="2">DSM 10527 / NCIMB 13988 / SH1</strain>
    </source>
</reference>
<dbReference type="PATRIC" id="fig|243090.15.peg.2577"/>
<sequence>MNTQVVNRTSLAAYPRNTSSHKTLHPAVAFGHGGMESGGVGRVSIGGAIAYRRLPSDVADDVVKGNWLFHVVFSRDALRTRGSRSR</sequence>
<organism evidence="1 2">
    <name type="scientific">Rhodopirellula baltica (strain DSM 10527 / NCIMB 13988 / SH1)</name>
    <dbReference type="NCBI Taxonomy" id="243090"/>
    <lineage>
        <taxon>Bacteria</taxon>
        <taxon>Pseudomonadati</taxon>
        <taxon>Planctomycetota</taxon>
        <taxon>Planctomycetia</taxon>
        <taxon>Pirellulales</taxon>
        <taxon>Pirellulaceae</taxon>
        <taxon>Rhodopirellula</taxon>
    </lineage>
</organism>
<dbReference type="AntiFam" id="ANF00003">
    <property type="entry name" value="Shadow ORF"/>
</dbReference>
<dbReference type="HOGENOM" id="CLU_2495787_0_0_0"/>
<dbReference type="EnsemblBacteria" id="CAD74194">
    <property type="protein sequence ID" value="CAD74194"/>
    <property type="gene ID" value="RB5369"/>
</dbReference>
<evidence type="ECO:0000313" key="1">
    <source>
        <dbReference type="EMBL" id="CAD74194.1"/>
    </source>
</evidence>
<protein>
    <submittedName>
        <fullName evidence="1">Uncharacterized protein</fullName>
    </submittedName>
</protein>
<dbReference type="AlphaFoldDB" id="Q7URZ1"/>
<dbReference type="KEGG" id="rba:RB5369"/>
<evidence type="ECO:0000313" key="2">
    <source>
        <dbReference type="Proteomes" id="UP000001025"/>
    </source>
</evidence>
<gene>
    <name evidence="1" type="ordered locus">RB5369</name>
</gene>
<accession>Q7URZ1</accession>
<name>Q7URZ1_RHOBA</name>
<dbReference type="STRING" id="243090.RB5369"/>
<dbReference type="EMBL" id="BX294142">
    <property type="protein sequence ID" value="CAD74194.1"/>
    <property type="molecule type" value="Genomic_DNA"/>
</dbReference>
<dbReference type="Proteomes" id="UP000001025">
    <property type="component" value="Chromosome"/>
</dbReference>
<keyword evidence="2" id="KW-1185">Reference proteome</keyword>
<proteinExistence type="predicted"/>
<dbReference type="InParanoid" id="Q7URZ1"/>